<dbReference type="EMBL" id="MK072410">
    <property type="protein sequence ID" value="AYV84532.1"/>
    <property type="molecule type" value="Genomic_DNA"/>
</dbReference>
<sequence>MSSYYKYLKYKRKYLMLRGGSTIDDLLISLNKSGFGNINYNDKVLFQVIVTADGPNYILLDPSMEEQEDILDLATRYNYHFFFGMTSDKVIITYIKFKKQTDDELLVKFINEIVSTIFKVHPKYEFFEEPILNKIITEDNSRFIQSMAKLGEKA</sequence>
<organism evidence="1">
    <name type="scientific">Hyperionvirus sp</name>
    <dbReference type="NCBI Taxonomy" id="2487770"/>
    <lineage>
        <taxon>Viruses</taxon>
        <taxon>Varidnaviria</taxon>
        <taxon>Bamfordvirae</taxon>
        <taxon>Nucleocytoviricota</taxon>
        <taxon>Megaviricetes</taxon>
        <taxon>Imitervirales</taxon>
        <taxon>Mimiviridae</taxon>
        <taxon>Klosneuvirinae</taxon>
    </lineage>
</organism>
<accession>A0A3G5ABL6</accession>
<gene>
    <name evidence="1" type="ORF">Hyperionvirus28_20</name>
</gene>
<proteinExistence type="predicted"/>
<protein>
    <submittedName>
        <fullName evidence="1">Uncharacterized protein</fullName>
    </submittedName>
</protein>
<name>A0A3G5ABL6_9VIRU</name>
<evidence type="ECO:0000313" key="1">
    <source>
        <dbReference type="EMBL" id="AYV84532.1"/>
    </source>
</evidence>
<reference evidence="1" key="1">
    <citation type="submission" date="2018-10" db="EMBL/GenBank/DDBJ databases">
        <title>Hidden diversity of soil giant viruses.</title>
        <authorList>
            <person name="Schulz F."/>
            <person name="Alteio L."/>
            <person name="Goudeau D."/>
            <person name="Ryan E.M."/>
            <person name="Malmstrom R.R."/>
            <person name="Blanchard J."/>
            <person name="Woyke T."/>
        </authorList>
    </citation>
    <scope>NUCLEOTIDE SEQUENCE</scope>
    <source>
        <strain evidence="1">HYV1</strain>
    </source>
</reference>